<name>A0A6J4ULH0_9BACT</name>
<protein>
    <submittedName>
        <fullName evidence="1">Uncharacterized protein</fullName>
    </submittedName>
</protein>
<sequence>AHAGNPQRDASRWAQLAAYAGRPGTLSAPHRL</sequence>
<accession>A0A6J4ULH0</accession>
<gene>
    <name evidence="1" type="ORF">AVDCRST_MAG43-1283</name>
</gene>
<organism evidence="1">
    <name type="scientific">uncultured Thermomicrobiales bacterium</name>
    <dbReference type="NCBI Taxonomy" id="1645740"/>
    <lineage>
        <taxon>Bacteria</taxon>
        <taxon>Pseudomonadati</taxon>
        <taxon>Thermomicrobiota</taxon>
        <taxon>Thermomicrobia</taxon>
        <taxon>Thermomicrobiales</taxon>
        <taxon>environmental samples</taxon>
    </lineage>
</organism>
<reference evidence="1" key="1">
    <citation type="submission" date="2020-02" db="EMBL/GenBank/DDBJ databases">
        <authorList>
            <person name="Meier V. D."/>
        </authorList>
    </citation>
    <scope>NUCLEOTIDE SEQUENCE</scope>
    <source>
        <strain evidence="1">AVDCRST_MAG43</strain>
    </source>
</reference>
<feature type="non-terminal residue" evidence="1">
    <location>
        <position position="1"/>
    </location>
</feature>
<evidence type="ECO:0000313" key="1">
    <source>
        <dbReference type="EMBL" id="CAA9553857.1"/>
    </source>
</evidence>
<dbReference type="AlphaFoldDB" id="A0A6J4ULH0"/>
<proteinExistence type="predicted"/>
<feature type="non-terminal residue" evidence="1">
    <location>
        <position position="32"/>
    </location>
</feature>
<dbReference type="EMBL" id="CADCWI010000065">
    <property type="protein sequence ID" value="CAA9553857.1"/>
    <property type="molecule type" value="Genomic_DNA"/>
</dbReference>